<dbReference type="Pfam" id="PF00009">
    <property type="entry name" value="GTP_EFTU"/>
    <property type="match status" value="1"/>
</dbReference>
<dbReference type="Gene3D" id="3.40.50.300">
    <property type="entry name" value="P-loop containing nucleotide triphosphate hydrolases"/>
    <property type="match status" value="1"/>
</dbReference>
<dbReference type="GO" id="GO:0005829">
    <property type="term" value="C:cytosol"/>
    <property type="evidence" value="ECO:0007669"/>
    <property type="project" value="TreeGrafter"/>
</dbReference>
<name>A0A0K0FPQ9_STRVS</name>
<evidence type="ECO:0000256" key="2">
    <source>
        <dbReference type="ARBA" id="ARBA00022768"/>
    </source>
</evidence>
<evidence type="ECO:0000256" key="1">
    <source>
        <dbReference type="ARBA" id="ARBA00022490"/>
    </source>
</evidence>
<reference evidence="5" key="1">
    <citation type="submission" date="2014-07" db="EMBL/GenBank/DDBJ databases">
        <authorList>
            <person name="Martin A.A"/>
            <person name="De Silva N."/>
        </authorList>
    </citation>
    <scope>NUCLEOTIDE SEQUENCE</scope>
</reference>
<evidence type="ECO:0000256" key="3">
    <source>
        <dbReference type="ARBA" id="ARBA00022917"/>
    </source>
</evidence>
<dbReference type="InterPro" id="IPR000795">
    <property type="entry name" value="T_Tr_GTP-bd_dom"/>
</dbReference>
<evidence type="ECO:0000259" key="4">
    <source>
        <dbReference type="Pfam" id="PF00009"/>
    </source>
</evidence>
<protein>
    <submittedName>
        <fullName evidence="6">Tr-type G domain-containing protein</fullName>
    </submittedName>
</protein>
<dbReference type="Proteomes" id="UP000035680">
    <property type="component" value="Unassembled WGS sequence"/>
</dbReference>
<dbReference type="PANTHER" id="PTHR42908">
    <property type="entry name" value="TRANSLATION ELONGATION FACTOR-RELATED"/>
    <property type="match status" value="1"/>
</dbReference>
<organism evidence="5 6">
    <name type="scientific">Strongyloides venezuelensis</name>
    <name type="common">Threadworm</name>
    <dbReference type="NCBI Taxonomy" id="75913"/>
    <lineage>
        <taxon>Eukaryota</taxon>
        <taxon>Metazoa</taxon>
        <taxon>Ecdysozoa</taxon>
        <taxon>Nematoda</taxon>
        <taxon>Chromadorea</taxon>
        <taxon>Rhabditida</taxon>
        <taxon>Tylenchina</taxon>
        <taxon>Panagrolaimomorpha</taxon>
        <taxon>Strongyloidoidea</taxon>
        <taxon>Strongyloididae</taxon>
        <taxon>Strongyloides</taxon>
    </lineage>
</organism>
<dbReference type="GO" id="GO:0043022">
    <property type="term" value="F:ribosome binding"/>
    <property type="evidence" value="ECO:0007669"/>
    <property type="project" value="TreeGrafter"/>
</dbReference>
<keyword evidence="1" id="KW-0963">Cytoplasm</keyword>
<dbReference type="GO" id="GO:0005525">
    <property type="term" value="F:GTP binding"/>
    <property type="evidence" value="ECO:0007669"/>
    <property type="project" value="InterPro"/>
</dbReference>
<evidence type="ECO:0000313" key="5">
    <source>
        <dbReference type="Proteomes" id="UP000035680"/>
    </source>
</evidence>
<dbReference type="GO" id="GO:0003746">
    <property type="term" value="F:translation elongation factor activity"/>
    <property type="evidence" value="ECO:0007669"/>
    <property type="project" value="UniProtKB-KW"/>
</dbReference>
<dbReference type="GO" id="GO:1990904">
    <property type="term" value="C:ribonucleoprotein complex"/>
    <property type="evidence" value="ECO:0007669"/>
    <property type="project" value="TreeGrafter"/>
</dbReference>
<keyword evidence="5" id="KW-1185">Reference proteome</keyword>
<keyword evidence="2" id="KW-0251">Elongation factor</keyword>
<evidence type="ECO:0000313" key="6">
    <source>
        <dbReference type="WBParaSite" id="SVE_1120300.1"/>
    </source>
</evidence>
<dbReference type="InterPro" id="IPR027417">
    <property type="entry name" value="P-loop_NTPase"/>
</dbReference>
<reference evidence="6" key="2">
    <citation type="submission" date="2015-08" db="UniProtKB">
        <authorList>
            <consortium name="WormBaseParasite"/>
        </authorList>
    </citation>
    <scope>IDENTIFICATION</scope>
</reference>
<dbReference type="PANTHER" id="PTHR42908:SF10">
    <property type="entry name" value="EUKARYOTIC TRANSLATION ELONGATION FACTOR 2"/>
    <property type="match status" value="1"/>
</dbReference>
<dbReference type="WBParaSite" id="SVE_1120300.1">
    <property type="protein sequence ID" value="SVE_1120300.1"/>
    <property type="gene ID" value="SVE_1120300"/>
</dbReference>
<keyword evidence="3" id="KW-0648">Protein biosynthesis</keyword>
<proteinExistence type="predicted"/>
<dbReference type="GO" id="GO:0003924">
    <property type="term" value="F:GTPase activity"/>
    <property type="evidence" value="ECO:0007669"/>
    <property type="project" value="InterPro"/>
</dbReference>
<dbReference type="STRING" id="75913.A0A0K0FPQ9"/>
<feature type="domain" description="Tr-type G" evidence="4">
    <location>
        <begin position="82"/>
        <end position="134"/>
    </location>
</feature>
<sequence>MYTENFLGTKCHGNCRTRMEFPHTRDILSCIFEKCGKKFFLNKRGKMSRLLKVTFCRENIQEIKAENQIYFGLSQLRSSKMNIRNMSFIAYVDHAKSTLNDSLVSKGGIIAGAKTGETCFTDTRKDEQERCITI</sequence>
<dbReference type="SUPFAM" id="SSF52540">
    <property type="entry name" value="P-loop containing nucleoside triphosphate hydrolases"/>
    <property type="match status" value="1"/>
</dbReference>
<dbReference type="AlphaFoldDB" id="A0A0K0FPQ9"/>
<accession>A0A0K0FPQ9</accession>